<dbReference type="Gene3D" id="3.90.1200.10">
    <property type="match status" value="1"/>
</dbReference>
<dbReference type="EMBL" id="VIGW01000004">
    <property type="protein sequence ID" value="TWS19540.1"/>
    <property type="molecule type" value="Genomic_DNA"/>
</dbReference>
<dbReference type="Proteomes" id="UP000317291">
    <property type="component" value="Unassembled WGS sequence"/>
</dbReference>
<protein>
    <submittedName>
        <fullName evidence="2">Aminoglycoside phosphotransferase family protein</fullName>
    </submittedName>
</protein>
<keyword evidence="3" id="KW-1185">Reference proteome</keyword>
<dbReference type="OrthoDB" id="9797603at2"/>
<organism evidence="2 3">
    <name type="scientific">Tsukamurella asaccharolytica</name>
    <dbReference type="NCBI Taxonomy" id="2592067"/>
    <lineage>
        <taxon>Bacteria</taxon>
        <taxon>Bacillati</taxon>
        <taxon>Actinomycetota</taxon>
        <taxon>Actinomycetes</taxon>
        <taxon>Mycobacteriales</taxon>
        <taxon>Tsukamurellaceae</taxon>
        <taxon>Tsukamurella</taxon>
    </lineage>
</organism>
<dbReference type="GO" id="GO:0016740">
    <property type="term" value="F:transferase activity"/>
    <property type="evidence" value="ECO:0007669"/>
    <property type="project" value="UniProtKB-KW"/>
</dbReference>
<accession>A0A5C5R9B8</accession>
<name>A0A5C5R9B8_9ACTN</name>
<dbReference type="SUPFAM" id="SSF56112">
    <property type="entry name" value="Protein kinase-like (PK-like)"/>
    <property type="match status" value="1"/>
</dbReference>
<dbReference type="RefSeq" id="WP_146560863.1">
    <property type="nucleotide sequence ID" value="NZ_VIGW01000004.1"/>
</dbReference>
<keyword evidence="2" id="KW-0808">Transferase</keyword>
<reference evidence="2 3" key="1">
    <citation type="submission" date="2019-06" db="EMBL/GenBank/DDBJ databases">
        <title>Tsukamurella conjunctivitidis sp. nov., Tsukamurella assacharolytica sp. nov. and Tsukamurella sputae sp. nov. isolated from patients with conjunctivitis, bacteraemia (lymphoma) and respiratory infection (sputum) in Hong Kong.</title>
        <authorList>
            <person name="Teng J.L.L."/>
            <person name="Lee H.H."/>
            <person name="Fong J.Y.H."/>
            <person name="Fok K.M.N."/>
            <person name="Lau S.K.P."/>
            <person name="Woo P.C.Y."/>
        </authorList>
    </citation>
    <scope>NUCLEOTIDE SEQUENCE [LARGE SCALE GENOMIC DNA]</scope>
    <source>
        <strain evidence="2 3">HKU71</strain>
    </source>
</reference>
<dbReference type="InterPro" id="IPR051678">
    <property type="entry name" value="AGP_Transferase"/>
</dbReference>
<comment type="caution">
    <text evidence="2">The sequence shown here is derived from an EMBL/GenBank/DDBJ whole genome shotgun (WGS) entry which is preliminary data.</text>
</comment>
<feature type="domain" description="Aminoglycoside phosphotransferase" evidence="1">
    <location>
        <begin position="23"/>
        <end position="210"/>
    </location>
</feature>
<sequence>MDTVDVVVAHSSRATLRVGDLYLKVDGDPAHARREIEAMQLAPVPTPTVRWHAPPVLAIEALRGHALGSLGRPDTAPTSAWVAAGTAIRALHDAPLPPWHGPSATRLGRELDAECAWLLEHSALPQRVITQNREIARSVLRPWTPAFIHGDLQVEHVFVDDDTVTGIIDWSEAGRGDPLHDLATLTLGHPDRLAAVATGYGGDVDRAVVRGWWSMRCLLVSRWLVQHDYDPSAPGCEFDVLRRLAG</sequence>
<dbReference type="PANTHER" id="PTHR21310">
    <property type="entry name" value="AMINOGLYCOSIDE PHOSPHOTRANSFERASE-RELATED-RELATED"/>
    <property type="match status" value="1"/>
</dbReference>
<evidence type="ECO:0000313" key="3">
    <source>
        <dbReference type="Proteomes" id="UP000317291"/>
    </source>
</evidence>
<proteinExistence type="predicted"/>
<dbReference type="InterPro" id="IPR002575">
    <property type="entry name" value="Aminoglycoside_PTrfase"/>
</dbReference>
<evidence type="ECO:0000313" key="2">
    <source>
        <dbReference type="EMBL" id="TWS19540.1"/>
    </source>
</evidence>
<evidence type="ECO:0000259" key="1">
    <source>
        <dbReference type="Pfam" id="PF01636"/>
    </source>
</evidence>
<gene>
    <name evidence="2" type="ORF">FK529_10150</name>
</gene>
<dbReference type="InterPro" id="IPR011009">
    <property type="entry name" value="Kinase-like_dom_sf"/>
</dbReference>
<dbReference type="AlphaFoldDB" id="A0A5C5R9B8"/>
<dbReference type="Pfam" id="PF01636">
    <property type="entry name" value="APH"/>
    <property type="match status" value="1"/>
</dbReference>
<dbReference type="PANTHER" id="PTHR21310:SF40">
    <property type="entry name" value="AMINOGLYCOSIDE PHOSPHOTRANSFERASE DOMAIN-CONTAINING PROTEIN-RELATED"/>
    <property type="match status" value="1"/>
</dbReference>